<evidence type="ECO:0000313" key="3">
    <source>
        <dbReference type="Proteomes" id="UP001189303"/>
    </source>
</evidence>
<dbReference type="InterPro" id="IPR011856">
    <property type="entry name" value="tRNA_endonuc-like_dom_sf"/>
</dbReference>
<comment type="caution">
    <text evidence="2">The sequence shown here is derived from an EMBL/GenBank/DDBJ whole genome shotgun (WGS) entry which is preliminary data.</text>
</comment>
<proteinExistence type="predicted"/>
<gene>
    <name evidence="2" type="ORF">R38712_03444</name>
</gene>
<name>A0ABM9IQW7_RALPI</name>
<dbReference type="Gene3D" id="3.40.1350.10">
    <property type="match status" value="1"/>
</dbReference>
<dbReference type="EMBL" id="CATWFT010000011">
    <property type="protein sequence ID" value="CAJ0727649.1"/>
    <property type="molecule type" value="Genomic_DNA"/>
</dbReference>
<accession>A0ABM9IQW7</accession>
<reference evidence="2 3" key="1">
    <citation type="submission" date="2023-07" db="EMBL/GenBank/DDBJ databases">
        <authorList>
            <person name="Peeters C."/>
        </authorList>
    </citation>
    <scope>NUCLEOTIDE SEQUENCE [LARGE SCALE GENOMIC DNA]</scope>
    <source>
        <strain evidence="2 3">R-38712</strain>
    </source>
</reference>
<dbReference type="Proteomes" id="UP001189303">
    <property type="component" value="Unassembled WGS sequence"/>
</dbReference>
<keyword evidence="3" id="KW-1185">Reference proteome</keyword>
<dbReference type="Pfam" id="PF08722">
    <property type="entry name" value="Tn7_TnsA-like_N"/>
    <property type="match status" value="1"/>
</dbReference>
<dbReference type="InterPro" id="IPR014833">
    <property type="entry name" value="TnsA_N"/>
</dbReference>
<organism evidence="2 3">
    <name type="scientific">Ralstonia pickettii</name>
    <name type="common">Burkholderia pickettii</name>
    <dbReference type="NCBI Taxonomy" id="329"/>
    <lineage>
        <taxon>Bacteria</taxon>
        <taxon>Pseudomonadati</taxon>
        <taxon>Pseudomonadota</taxon>
        <taxon>Betaproteobacteria</taxon>
        <taxon>Burkholderiales</taxon>
        <taxon>Burkholderiaceae</taxon>
        <taxon>Ralstonia</taxon>
    </lineage>
</organism>
<sequence length="223" mass="26266">MQQVRKIGPTRRSVSGVYAFRGERSIEFESTLERDFLMRVEFSQMVVDVAPQPVELRYRADNGREYRYTPDFLVRYRAADCPFGVGPKPLLVEVKPREKLRKHWCEMRPKFKAALRYAREQGWDFRIYDESRIRDQVLANIFFLQRYLRLQFPTEDVRAVLENLSAMGQAPFHYLVGRHFSGIADRAVGVSLLWHLLSTGLMECDMTLPLNNNTVLWTPHHER</sequence>
<protein>
    <recommendedName>
        <fullName evidence="1">TnsA endonuclease N-terminal domain-containing protein</fullName>
    </recommendedName>
</protein>
<evidence type="ECO:0000313" key="2">
    <source>
        <dbReference type="EMBL" id="CAJ0727649.1"/>
    </source>
</evidence>
<evidence type="ECO:0000259" key="1">
    <source>
        <dbReference type="Pfam" id="PF08722"/>
    </source>
</evidence>
<feature type="domain" description="TnsA endonuclease N-terminal" evidence="1">
    <location>
        <begin position="44"/>
        <end position="130"/>
    </location>
</feature>